<comment type="caution">
    <text evidence="2">The sequence shown here is derived from an EMBL/GenBank/DDBJ whole genome shotgun (WGS) entry which is preliminary data.</text>
</comment>
<proteinExistence type="predicted"/>
<reference evidence="2" key="1">
    <citation type="submission" date="2020-10" db="EMBL/GenBank/DDBJ databases">
        <authorList>
            <person name="Gilroy R."/>
        </authorList>
    </citation>
    <scope>NUCLEOTIDE SEQUENCE</scope>
    <source>
        <strain evidence="2">C6-149</strain>
    </source>
</reference>
<dbReference type="InterPro" id="IPR010982">
    <property type="entry name" value="Lambda_DNA-bd_dom_sf"/>
</dbReference>
<sequence>MTIFDRIKKLAKEHSKTLRQVTDDLQLSQNYIYNLKKSGKQPNATTLEKFADYFHVSVDYLLGREDEKSTSDQKDLKKFLDDNLNYGMTYDGQNLTDEEKERLKIALTQVFYKYKDKFKKD</sequence>
<dbReference type="EMBL" id="JADIMP010000003">
    <property type="protein sequence ID" value="MBO8440836.1"/>
    <property type="molecule type" value="Genomic_DNA"/>
</dbReference>
<evidence type="ECO:0000259" key="1">
    <source>
        <dbReference type="PROSITE" id="PS50943"/>
    </source>
</evidence>
<dbReference type="Gene3D" id="1.10.260.40">
    <property type="entry name" value="lambda repressor-like DNA-binding domains"/>
    <property type="match status" value="1"/>
</dbReference>
<dbReference type="GO" id="GO:0003677">
    <property type="term" value="F:DNA binding"/>
    <property type="evidence" value="ECO:0007669"/>
    <property type="project" value="InterPro"/>
</dbReference>
<reference evidence="2" key="2">
    <citation type="journal article" date="2021" name="PeerJ">
        <title>Extensive microbial diversity within the chicken gut microbiome revealed by metagenomics and culture.</title>
        <authorList>
            <person name="Gilroy R."/>
            <person name="Ravi A."/>
            <person name="Getino M."/>
            <person name="Pursley I."/>
            <person name="Horton D.L."/>
            <person name="Alikhan N.F."/>
            <person name="Baker D."/>
            <person name="Gharbi K."/>
            <person name="Hall N."/>
            <person name="Watson M."/>
            <person name="Adriaenssens E.M."/>
            <person name="Foster-Nyarko E."/>
            <person name="Jarju S."/>
            <person name="Secka A."/>
            <person name="Antonio M."/>
            <person name="Oren A."/>
            <person name="Chaudhuri R.R."/>
            <person name="La Ragione R."/>
            <person name="Hildebrand F."/>
            <person name="Pallen M.J."/>
        </authorList>
    </citation>
    <scope>NUCLEOTIDE SEQUENCE</scope>
    <source>
        <strain evidence="2">C6-149</strain>
    </source>
</reference>
<evidence type="ECO:0000313" key="3">
    <source>
        <dbReference type="Proteomes" id="UP000823614"/>
    </source>
</evidence>
<feature type="domain" description="HTH cro/C1-type" evidence="1">
    <location>
        <begin position="7"/>
        <end position="61"/>
    </location>
</feature>
<evidence type="ECO:0000313" key="2">
    <source>
        <dbReference type="EMBL" id="MBO8440836.1"/>
    </source>
</evidence>
<organism evidence="2 3">
    <name type="scientific">Candidatus Gallilactobacillus intestinavium</name>
    <dbReference type="NCBI Taxonomy" id="2840838"/>
    <lineage>
        <taxon>Bacteria</taxon>
        <taxon>Bacillati</taxon>
        <taxon>Bacillota</taxon>
        <taxon>Bacilli</taxon>
        <taxon>Lactobacillales</taxon>
        <taxon>Lactobacillaceae</taxon>
        <taxon>Lactobacillaceae incertae sedis</taxon>
        <taxon>Candidatus Gallilactobacillus</taxon>
    </lineage>
</organism>
<dbReference type="SUPFAM" id="SSF47413">
    <property type="entry name" value="lambda repressor-like DNA-binding domains"/>
    <property type="match status" value="1"/>
</dbReference>
<dbReference type="AlphaFoldDB" id="A0A9D9H7C8"/>
<dbReference type="Pfam" id="PF01381">
    <property type="entry name" value="HTH_3"/>
    <property type="match status" value="1"/>
</dbReference>
<name>A0A9D9H7C8_9LACO</name>
<accession>A0A9D9H7C8</accession>
<dbReference type="InterPro" id="IPR001387">
    <property type="entry name" value="Cro/C1-type_HTH"/>
</dbReference>
<dbReference type="Proteomes" id="UP000823614">
    <property type="component" value="Unassembled WGS sequence"/>
</dbReference>
<dbReference type="PROSITE" id="PS50943">
    <property type="entry name" value="HTH_CROC1"/>
    <property type="match status" value="1"/>
</dbReference>
<dbReference type="SMART" id="SM00530">
    <property type="entry name" value="HTH_XRE"/>
    <property type="match status" value="1"/>
</dbReference>
<protein>
    <submittedName>
        <fullName evidence="2">Helix-turn-helix transcriptional regulator</fullName>
    </submittedName>
</protein>
<gene>
    <name evidence="2" type="ORF">IAA89_00060</name>
</gene>